<comment type="function">
    <text evidence="1 11">Catalyzes the reversible adenylation of nicotinate mononucleotide (NaMN) to nicotinic acid adenine dinucleotide (NaAD).</text>
</comment>
<dbReference type="GO" id="GO:0004515">
    <property type="term" value="F:nicotinate-nucleotide adenylyltransferase activity"/>
    <property type="evidence" value="ECO:0007669"/>
    <property type="project" value="UniProtKB-UniRule"/>
</dbReference>
<dbReference type="InterPro" id="IPR005248">
    <property type="entry name" value="NadD/NMNAT"/>
</dbReference>
<comment type="catalytic activity">
    <reaction evidence="10 11">
        <text>nicotinate beta-D-ribonucleotide + ATP + H(+) = deamido-NAD(+) + diphosphate</text>
        <dbReference type="Rhea" id="RHEA:22860"/>
        <dbReference type="ChEBI" id="CHEBI:15378"/>
        <dbReference type="ChEBI" id="CHEBI:30616"/>
        <dbReference type="ChEBI" id="CHEBI:33019"/>
        <dbReference type="ChEBI" id="CHEBI:57502"/>
        <dbReference type="ChEBI" id="CHEBI:58437"/>
        <dbReference type="EC" id="2.7.7.18"/>
    </reaction>
</comment>
<keyword evidence="8 11" id="KW-0067">ATP-binding</keyword>
<comment type="pathway">
    <text evidence="2 11">Cofactor biosynthesis; NAD(+) biosynthesis; deamido-NAD(+) from nicotinate D-ribonucleotide: step 1/1.</text>
</comment>
<evidence type="ECO:0000256" key="2">
    <source>
        <dbReference type="ARBA" id="ARBA00005019"/>
    </source>
</evidence>
<dbReference type="NCBIfam" id="TIGR00482">
    <property type="entry name" value="nicotinate (nicotinamide) nucleotide adenylyltransferase"/>
    <property type="match status" value="1"/>
</dbReference>
<dbReference type="Gene3D" id="3.40.50.620">
    <property type="entry name" value="HUPs"/>
    <property type="match status" value="1"/>
</dbReference>
<dbReference type="GO" id="GO:0009435">
    <property type="term" value="P:NAD+ biosynthetic process"/>
    <property type="evidence" value="ECO:0007669"/>
    <property type="project" value="UniProtKB-UniRule"/>
</dbReference>
<dbReference type="CDD" id="cd02165">
    <property type="entry name" value="NMNAT"/>
    <property type="match status" value="1"/>
</dbReference>
<accession>A0A372IL21</accession>
<dbReference type="Pfam" id="PF01467">
    <property type="entry name" value="CTP_transf_like"/>
    <property type="match status" value="1"/>
</dbReference>
<dbReference type="Proteomes" id="UP000264702">
    <property type="component" value="Unassembled WGS sequence"/>
</dbReference>
<evidence type="ECO:0000259" key="12">
    <source>
        <dbReference type="Pfam" id="PF01467"/>
    </source>
</evidence>
<dbReference type="SUPFAM" id="SSF52374">
    <property type="entry name" value="Nucleotidylyl transferase"/>
    <property type="match status" value="1"/>
</dbReference>
<evidence type="ECO:0000256" key="6">
    <source>
        <dbReference type="ARBA" id="ARBA00022695"/>
    </source>
</evidence>
<organism evidence="13 14">
    <name type="scientific">Paracidobacterium acidisoli</name>
    <dbReference type="NCBI Taxonomy" id="2303751"/>
    <lineage>
        <taxon>Bacteria</taxon>
        <taxon>Pseudomonadati</taxon>
        <taxon>Acidobacteriota</taxon>
        <taxon>Terriglobia</taxon>
        <taxon>Terriglobales</taxon>
        <taxon>Acidobacteriaceae</taxon>
        <taxon>Paracidobacterium</taxon>
    </lineage>
</organism>
<dbReference type="PANTHER" id="PTHR39321:SF3">
    <property type="entry name" value="PHOSPHOPANTETHEINE ADENYLYLTRANSFERASE"/>
    <property type="match status" value="1"/>
</dbReference>
<dbReference type="PANTHER" id="PTHR39321">
    <property type="entry name" value="NICOTINATE-NUCLEOTIDE ADENYLYLTRANSFERASE-RELATED"/>
    <property type="match status" value="1"/>
</dbReference>
<dbReference type="AlphaFoldDB" id="A0A372IL21"/>
<feature type="domain" description="Cytidyltransferase-like" evidence="12">
    <location>
        <begin position="5"/>
        <end position="203"/>
    </location>
</feature>
<name>A0A372IL21_9BACT</name>
<evidence type="ECO:0000256" key="5">
    <source>
        <dbReference type="ARBA" id="ARBA00022679"/>
    </source>
</evidence>
<gene>
    <name evidence="11 13" type="primary">nadD</name>
    <name evidence="13" type="ORF">D0Y96_14360</name>
</gene>
<keyword evidence="6 11" id="KW-0548">Nucleotidyltransferase</keyword>
<dbReference type="EC" id="2.7.7.18" evidence="11"/>
<dbReference type="InterPro" id="IPR004821">
    <property type="entry name" value="Cyt_trans-like"/>
</dbReference>
<dbReference type="UniPathway" id="UPA00253">
    <property type="reaction ID" value="UER00332"/>
</dbReference>
<keyword evidence="5 11" id="KW-0808">Transferase</keyword>
<sequence length="235" mass="25117">MNIALFGGTFDPPHCGHLALARLALARLPLDRVLLAPVGLQPLKRDNASAGFDDRAAMVRLAIAGDPQLELSLIDAPRLDGQPNYTIDTLSALRRTLSPQDHLYCLMGADSFLTIAKWRRSAELLSACDFIVGARPGFDLSRIAAALPEAISVGVADSGEAGPSGNRRDNSLVLSLSRGTGRRTHLYLLPDLAEDVSATEIRAAIGGDGDHPRQTVLAPAVLDYIHAHSLYQNPD</sequence>
<evidence type="ECO:0000256" key="9">
    <source>
        <dbReference type="ARBA" id="ARBA00023027"/>
    </source>
</evidence>
<evidence type="ECO:0000256" key="1">
    <source>
        <dbReference type="ARBA" id="ARBA00002324"/>
    </source>
</evidence>
<evidence type="ECO:0000256" key="11">
    <source>
        <dbReference type="HAMAP-Rule" id="MF_00244"/>
    </source>
</evidence>
<dbReference type="InterPro" id="IPR014729">
    <property type="entry name" value="Rossmann-like_a/b/a_fold"/>
</dbReference>
<dbReference type="HAMAP" id="MF_00244">
    <property type="entry name" value="NaMN_adenylyltr"/>
    <property type="match status" value="1"/>
</dbReference>
<keyword evidence="7 11" id="KW-0547">Nucleotide-binding</keyword>
<dbReference type="OrthoDB" id="5295945at2"/>
<dbReference type="EMBL" id="QVQT01000005">
    <property type="protein sequence ID" value="RFU15640.1"/>
    <property type="molecule type" value="Genomic_DNA"/>
</dbReference>
<reference evidence="13 14" key="1">
    <citation type="submission" date="2018-08" db="EMBL/GenBank/DDBJ databases">
        <title>Acidipila sp. 4G-K13, an acidobacterium isolated from forest soil.</title>
        <authorList>
            <person name="Gao Z.-H."/>
            <person name="Qiu L.-H."/>
        </authorList>
    </citation>
    <scope>NUCLEOTIDE SEQUENCE [LARGE SCALE GENOMIC DNA]</scope>
    <source>
        <strain evidence="13 14">4G-K13</strain>
    </source>
</reference>
<evidence type="ECO:0000256" key="3">
    <source>
        <dbReference type="ARBA" id="ARBA00009014"/>
    </source>
</evidence>
<dbReference type="GO" id="GO:0005524">
    <property type="term" value="F:ATP binding"/>
    <property type="evidence" value="ECO:0007669"/>
    <property type="project" value="UniProtKB-KW"/>
</dbReference>
<evidence type="ECO:0000256" key="10">
    <source>
        <dbReference type="ARBA" id="ARBA00048721"/>
    </source>
</evidence>
<evidence type="ECO:0000256" key="4">
    <source>
        <dbReference type="ARBA" id="ARBA00022642"/>
    </source>
</evidence>
<comment type="similarity">
    <text evidence="3 11">Belongs to the NadD family.</text>
</comment>
<comment type="caution">
    <text evidence="13">The sequence shown here is derived from an EMBL/GenBank/DDBJ whole genome shotgun (WGS) entry which is preliminary data.</text>
</comment>
<evidence type="ECO:0000313" key="13">
    <source>
        <dbReference type="EMBL" id="RFU15640.1"/>
    </source>
</evidence>
<keyword evidence="14" id="KW-1185">Reference proteome</keyword>
<evidence type="ECO:0000256" key="8">
    <source>
        <dbReference type="ARBA" id="ARBA00022840"/>
    </source>
</evidence>
<dbReference type="RefSeq" id="WP_117301200.1">
    <property type="nucleotide sequence ID" value="NZ_QVQT02000005.1"/>
</dbReference>
<evidence type="ECO:0000256" key="7">
    <source>
        <dbReference type="ARBA" id="ARBA00022741"/>
    </source>
</evidence>
<evidence type="ECO:0000313" key="14">
    <source>
        <dbReference type="Proteomes" id="UP000264702"/>
    </source>
</evidence>
<keyword evidence="4 11" id="KW-0662">Pyridine nucleotide biosynthesis</keyword>
<proteinExistence type="inferred from homology"/>
<protein>
    <recommendedName>
        <fullName evidence="11">Probable nicotinate-nucleotide adenylyltransferase</fullName>
        <ecNumber evidence="11">2.7.7.18</ecNumber>
    </recommendedName>
    <alternativeName>
        <fullName evidence="11">Deamido-NAD(+) diphosphorylase</fullName>
    </alternativeName>
    <alternativeName>
        <fullName evidence="11">Deamido-NAD(+) pyrophosphorylase</fullName>
    </alternativeName>
    <alternativeName>
        <fullName evidence="11">Nicotinate mononucleotide adenylyltransferase</fullName>
        <shortName evidence="11">NaMN adenylyltransferase</shortName>
    </alternativeName>
</protein>
<keyword evidence="9 11" id="KW-0520">NAD</keyword>